<evidence type="ECO:0000313" key="9">
    <source>
        <dbReference type="Proteomes" id="UP000073492"/>
    </source>
</evidence>
<evidence type="ECO:0000256" key="1">
    <source>
        <dbReference type="ARBA" id="ARBA00022723"/>
    </source>
</evidence>
<feature type="region of interest" description="Disordered" evidence="5">
    <location>
        <begin position="1"/>
        <end position="39"/>
    </location>
</feature>
<keyword evidence="2 4" id="KW-0863">Zinc-finger</keyword>
<feature type="region of interest" description="Disordered" evidence="5">
    <location>
        <begin position="648"/>
        <end position="670"/>
    </location>
</feature>
<evidence type="ECO:0000256" key="3">
    <source>
        <dbReference type="ARBA" id="ARBA00022833"/>
    </source>
</evidence>
<dbReference type="InterPro" id="IPR013083">
    <property type="entry name" value="Znf_RING/FYVE/PHD"/>
</dbReference>
<dbReference type="PANTHER" id="PTHR10131">
    <property type="entry name" value="TNF RECEPTOR ASSOCIATED FACTOR"/>
    <property type="match status" value="1"/>
</dbReference>
<dbReference type="STRING" id="113226.A0A139IQV7"/>
<organism evidence="8 9">
    <name type="scientific">Pseudocercospora musae</name>
    <dbReference type="NCBI Taxonomy" id="113226"/>
    <lineage>
        <taxon>Eukaryota</taxon>
        <taxon>Fungi</taxon>
        <taxon>Dikarya</taxon>
        <taxon>Ascomycota</taxon>
        <taxon>Pezizomycotina</taxon>
        <taxon>Dothideomycetes</taxon>
        <taxon>Dothideomycetidae</taxon>
        <taxon>Mycosphaerellales</taxon>
        <taxon>Mycosphaerellaceae</taxon>
        <taxon>Pseudocercospora</taxon>
    </lineage>
</organism>
<keyword evidence="1 4" id="KW-0479">Metal-binding</keyword>
<evidence type="ECO:0000313" key="8">
    <source>
        <dbReference type="EMBL" id="KXT17119.1"/>
    </source>
</evidence>
<dbReference type="Pfam" id="PF13445">
    <property type="entry name" value="zf-RING_UBOX"/>
    <property type="match status" value="1"/>
</dbReference>
<feature type="region of interest" description="Disordered" evidence="5">
    <location>
        <begin position="55"/>
        <end position="76"/>
    </location>
</feature>
<evidence type="ECO:0000256" key="2">
    <source>
        <dbReference type="ARBA" id="ARBA00022771"/>
    </source>
</evidence>
<evidence type="ECO:0000259" key="6">
    <source>
        <dbReference type="PROSITE" id="PS50089"/>
    </source>
</evidence>
<evidence type="ECO:0000256" key="5">
    <source>
        <dbReference type="SAM" id="MobiDB-lite"/>
    </source>
</evidence>
<keyword evidence="3 4" id="KW-0862">Zinc</keyword>
<accession>A0A139IQV7</accession>
<dbReference type="InterPro" id="IPR001293">
    <property type="entry name" value="Znf_TRAF"/>
</dbReference>
<feature type="zinc finger region" description="TRAF-type" evidence="4">
    <location>
        <begin position="268"/>
        <end position="315"/>
    </location>
</feature>
<dbReference type="OrthoDB" id="1630758at2759"/>
<dbReference type="SUPFAM" id="SSF57850">
    <property type="entry name" value="RING/U-box"/>
    <property type="match status" value="1"/>
</dbReference>
<feature type="compositionally biased region" description="Polar residues" evidence="5">
    <location>
        <begin position="55"/>
        <end position="72"/>
    </location>
</feature>
<dbReference type="EMBL" id="LFZO01000025">
    <property type="protein sequence ID" value="KXT17119.1"/>
    <property type="molecule type" value="Genomic_DNA"/>
</dbReference>
<feature type="region of interest" description="Disordered" evidence="5">
    <location>
        <begin position="547"/>
        <end position="568"/>
    </location>
</feature>
<sequence>MSRSPSSFFRSNRRSRDEATFSQAHRRTTSYGGTLEAPRPAEEFGLGVTVQRSLSGSPNAASASHGNIQAPSTLRGLDRLEKRRTMEERNFLQSKARSQNLNPPVDLRLLDYVVPSDDNLVCPICRCPFVDPVILTECDHCFCRDCIRQTWTTSSAYNPLGPRGDCPTCRTPAKLGPRSSTATSKILTNILDDLLVKCPRSDDGCRSQLKRGEVQDHINIYCGYAVVECAERGCELPVRRKDSTLGCLHVPVSCLACREEMQRVHLEVHWKRKCPDRRVTCGLCNGKLYYRELSEHNTKLCPAISIPCPGATLGCDSRNMKAQAEIHAKKCTFAKMAPMFEMMKSRMDEQEAAQLQMNRKLEVVENGFSAMHGILFPRMDDPDQISANPSSIPLLRGHGGSTIDVSSISPLNEGDPVELPASETSSTIDSILIGHQARDLPSGPVPEVPGPRPSDLPEPYSLDFDLASPFPPPATNGGPYVSPLHHMLSMHESLRDEMSRVSSALQELDGRHSMQILNENLRTREEMQYIGAQVAGLSRQVGWLTSTQLQRQSRTGTPAPGPSGDMAAAGPSVEAAISSAVRGAARMVNGQPMRRGTRTRRFSVLTATYTPRPSMTMRDFADWCRLKSSAEPDRIELTSLARIASSKRYRSETVLNRPKNSNSGAYTSTL</sequence>
<feature type="domain" description="RING-type" evidence="6">
    <location>
        <begin position="122"/>
        <end position="170"/>
    </location>
</feature>
<gene>
    <name evidence="8" type="ORF">AC579_2005</name>
</gene>
<evidence type="ECO:0008006" key="10">
    <source>
        <dbReference type="Google" id="ProtNLM"/>
    </source>
</evidence>
<proteinExistence type="predicted"/>
<dbReference type="SMART" id="SM00184">
    <property type="entry name" value="RING"/>
    <property type="match status" value="1"/>
</dbReference>
<dbReference type="PROSITE" id="PS00518">
    <property type="entry name" value="ZF_RING_1"/>
    <property type="match status" value="1"/>
</dbReference>
<dbReference type="InterPro" id="IPR017907">
    <property type="entry name" value="Znf_RING_CS"/>
</dbReference>
<feature type="compositionally biased region" description="Low complexity" evidence="5">
    <location>
        <begin position="1"/>
        <end position="10"/>
    </location>
</feature>
<dbReference type="InterPro" id="IPR027370">
    <property type="entry name" value="Znf-RING_euk"/>
</dbReference>
<feature type="compositionally biased region" description="Polar residues" evidence="5">
    <location>
        <begin position="547"/>
        <end position="556"/>
    </location>
</feature>
<comment type="caution">
    <text evidence="8">The sequence shown here is derived from an EMBL/GenBank/DDBJ whole genome shotgun (WGS) entry which is preliminary data.</text>
</comment>
<feature type="region of interest" description="Disordered" evidence="5">
    <location>
        <begin position="436"/>
        <end position="458"/>
    </location>
</feature>
<keyword evidence="9" id="KW-1185">Reference proteome</keyword>
<dbReference type="Proteomes" id="UP000073492">
    <property type="component" value="Unassembled WGS sequence"/>
</dbReference>
<dbReference type="Gene3D" id="3.30.40.10">
    <property type="entry name" value="Zinc/RING finger domain, C3HC4 (zinc finger)"/>
    <property type="match status" value="2"/>
</dbReference>
<dbReference type="SUPFAM" id="SSF49599">
    <property type="entry name" value="TRAF domain-like"/>
    <property type="match status" value="1"/>
</dbReference>
<dbReference type="PROSITE" id="PS50145">
    <property type="entry name" value="ZF_TRAF"/>
    <property type="match status" value="1"/>
</dbReference>
<feature type="compositionally biased region" description="Pro residues" evidence="5">
    <location>
        <begin position="443"/>
        <end position="456"/>
    </location>
</feature>
<evidence type="ECO:0000256" key="4">
    <source>
        <dbReference type="PROSITE-ProRule" id="PRU00207"/>
    </source>
</evidence>
<feature type="compositionally biased region" description="Polar residues" evidence="5">
    <location>
        <begin position="658"/>
        <end position="670"/>
    </location>
</feature>
<dbReference type="InterPro" id="IPR001841">
    <property type="entry name" value="Znf_RING"/>
</dbReference>
<protein>
    <recommendedName>
        <fullName evidence="10">RING-type domain-containing protein</fullName>
    </recommendedName>
</protein>
<dbReference type="GO" id="GO:0008270">
    <property type="term" value="F:zinc ion binding"/>
    <property type="evidence" value="ECO:0007669"/>
    <property type="project" value="UniProtKB-KW"/>
</dbReference>
<feature type="domain" description="TRAF-type" evidence="7">
    <location>
        <begin position="268"/>
        <end position="315"/>
    </location>
</feature>
<dbReference type="PROSITE" id="PS50089">
    <property type="entry name" value="ZF_RING_2"/>
    <property type="match status" value="1"/>
</dbReference>
<evidence type="ECO:0000259" key="7">
    <source>
        <dbReference type="PROSITE" id="PS50145"/>
    </source>
</evidence>
<name>A0A139IQV7_9PEZI</name>
<reference evidence="8 9" key="1">
    <citation type="submission" date="2015-07" db="EMBL/GenBank/DDBJ databases">
        <title>Comparative genomics of the Sigatoka disease complex on banana suggests a link between parallel evolutionary changes in Pseudocercospora fijiensis and Pseudocercospora eumusae and increased virulence on the banana host.</title>
        <authorList>
            <person name="Chang T.-C."/>
            <person name="Salvucci A."/>
            <person name="Crous P.W."/>
            <person name="Stergiopoulos I."/>
        </authorList>
    </citation>
    <scope>NUCLEOTIDE SEQUENCE [LARGE SCALE GENOMIC DNA]</scope>
    <source>
        <strain evidence="8 9">CBS 116634</strain>
    </source>
</reference>
<dbReference type="PANTHER" id="PTHR10131:SF94">
    <property type="entry name" value="TNF RECEPTOR-ASSOCIATED FACTOR 4"/>
    <property type="match status" value="1"/>
</dbReference>
<dbReference type="AlphaFoldDB" id="A0A139IQV7"/>